<dbReference type="FunFam" id="1.10.510.10:FF:000100">
    <property type="entry name" value="inhibitor of nuclear factor kappa-B kinase subunit epsilon"/>
    <property type="match status" value="1"/>
</dbReference>
<evidence type="ECO:0000259" key="8">
    <source>
        <dbReference type="PROSITE" id="PS50011"/>
    </source>
</evidence>
<keyword evidence="6" id="KW-0418">Kinase</keyword>
<evidence type="ECO:0000256" key="1">
    <source>
        <dbReference type="ARBA" id="ARBA00004496"/>
    </source>
</evidence>
<feature type="domain" description="Protein kinase" evidence="8">
    <location>
        <begin position="12"/>
        <end position="305"/>
    </location>
</feature>
<dbReference type="AlphaFoldDB" id="A0A2T7NVX3"/>
<dbReference type="GO" id="GO:0004674">
    <property type="term" value="F:protein serine/threonine kinase activity"/>
    <property type="evidence" value="ECO:0007669"/>
    <property type="project" value="UniProtKB-KW"/>
</dbReference>
<dbReference type="GO" id="GO:0005524">
    <property type="term" value="F:ATP binding"/>
    <property type="evidence" value="ECO:0007669"/>
    <property type="project" value="UniProtKB-KW"/>
</dbReference>
<dbReference type="InterPro" id="IPR011009">
    <property type="entry name" value="Kinase-like_dom_sf"/>
</dbReference>
<evidence type="ECO:0000313" key="9">
    <source>
        <dbReference type="EMBL" id="PVD25320.1"/>
    </source>
</evidence>
<evidence type="ECO:0000256" key="5">
    <source>
        <dbReference type="ARBA" id="ARBA00022741"/>
    </source>
</evidence>
<dbReference type="GO" id="GO:0005737">
    <property type="term" value="C:cytoplasm"/>
    <property type="evidence" value="ECO:0007669"/>
    <property type="project" value="UniProtKB-SubCell"/>
</dbReference>
<keyword evidence="7" id="KW-0067">ATP-binding</keyword>
<keyword evidence="10" id="KW-1185">Reference proteome</keyword>
<evidence type="ECO:0000256" key="6">
    <source>
        <dbReference type="ARBA" id="ARBA00022777"/>
    </source>
</evidence>
<accession>A0A2T7NVX3</accession>
<keyword evidence="3" id="KW-0723">Serine/threonine-protein kinase</keyword>
<dbReference type="InterPro" id="IPR000719">
    <property type="entry name" value="Prot_kinase_dom"/>
</dbReference>
<dbReference type="Proteomes" id="UP000245119">
    <property type="component" value="Linkage Group LG9"/>
</dbReference>
<dbReference type="PANTHER" id="PTHR22969:SF15">
    <property type="entry name" value="FI05319P"/>
    <property type="match status" value="1"/>
</dbReference>
<dbReference type="Gene3D" id="1.10.510.10">
    <property type="entry name" value="Transferase(Phosphotransferase) domain 1"/>
    <property type="match status" value="1"/>
</dbReference>
<dbReference type="OMA" id="MIGGHIN"/>
<dbReference type="PANTHER" id="PTHR22969">
    <property type="entry name" value="IKB KINASE"/>
    <property type="match status" value="1"/>
</dbReference>
<proteinExistence type="predicted"/>
<dbReference type="SUPFAM" id="SSF56112">
    <property type="entry name" value="Protein kinase-like (PK-like)"/>
    <property type="match status" value="1"/>
</dbReference>
<evidence type="ECO:0000256" key="2">
    <source>
        <dbReference type="ARBA" id="ARBA00022490"/>
    </source>
</evidence>
<dbReference type="OrthoDB" id="10013850at2759"/>
<dbReference type="SMART" id="SM00220">
    <property type="entry name" value="S_TKc"/>
    <property type="match status" value="1"/>
</dbReference>
<dbReference type="STRING" id="400727.A0A2T7NVX3"/>
<evidence type="ECO:0000313" key="10">
    <source>
        <dbReference type="Proteomes" id="UP000245119"/>
    </source>
</evidence>
<reference evidence="9 10" key="1">
    <citation type="submission" date="2018-04" db="EMBL/GenBank/DDBJ databases">
        <title>The genome of golden apple snail Pomacea canaliculata provides insight into stress tolerance and invasive adaptation.</title>
        <authorList>
            <person name="Liu C."/>
            <person name="Liu B."/>
            <person name="Ren Y."/>
            <person name="Zhang Y."/>
            <person name="Wang H."/>
            <person name="Li S."/>
            <person name="Jiang F."/>
            <person name="Yin L."/>
            <person name="Zhang G."/>
            <person name="Qian W."/>
            <person name="Fan W."/>
        </authorList>
    </citation>
    <scope>NUCLEOTIDE SEQUENCE [LARGE SCALE GENOMIC DNA]</scope>
    <source>
        <strain evidence="9">SZHN2017</strain>
        <tissue evidence="9">Muscle</tissue>
    </source>
</reference>
<name>A0A2T7NVX3_POMCA</name>
<dbReference type="Pfam" id="PF00069">
    <property type="entry name" value="Pkinase"/>
    <property type="match status" value="1"/>
</dbReference>
<organism evidence="9 10">
    <name type="scientific">Pomacea canaliculata</name>
    <name type="common">Golden apple snail</name>
    <dbReference type="NCBI Taxonomy" id="400727"/>
    <lineage>
        <taxon>Eukaryota</taxon>
        <taxon>Metazoa</taxon>
        <taxon>Spiralia</taxon>
        <taxon>Lophotrochozoa</taxon>
        <taxon>Mollusca</taxon>
        <taxon>Gastropoda</taxon>
        <taxon>Caenogastropoda</taxon>
        <taxon>Architaenioglossa</taxon>
        <taxon>Ampullarioidea</taxon>
        <taxon>Ampullariidae</taxon>
        <taxon>Pomacea</taxon>
    </lineage>
</organism>
<dbReference type="EMBL" id="PZQS01000009">
    <property type="protein sequence ID" value="PVD25320.1"/>
    <property type="molecule type" value="Genomic_DNA"/>
</dbReference>
<dbReference type="Gene3D" id="3.30.200.20">
    <property type="entry name" value="Phosphorylase Kinase, domain 1"/>
    <property type="match status" value="1"/>
</dbReference>
<keyword evidence="5" id="KW-0547">Nucleotide-binding</keyword>
<evidence type="ECO:0000256" key="3">
    <source>
        <dbReference type="ARBA" id="ARBA00022527"/>
    </source>
</evidence>
<keyword evidence="4" id="KW-0808">Transferase</keyword>
<evidence type="ECO:0000256" key="7">
    <source>
        <dbReference type="ARBA" id="ARBA00022840"/>
    </source>
</evidence>
<gene>
    <name evidence="9" type="ORF">C0Q70_15820</name>
</gene>
<comment type="caution">
    <text evidence="9">The sequence shown here is derived from an EMBL/GenBank/DDBJ whole genome shotgun (WGS) entry which is preliminary data.</text>
</comment>
<dbReference type="PROSITE" id="PS50011">
    <property type="entry name" value="PROTEIN_KINASE_DOM"/>
    <property type="match status" value="1"/>
</dbReference>
<comment type="subcellular location">
    <subcellularLocation>
        <location evidence="1">Cytoplasm</location>
    </subcellularLocation>
</comment>
<protein>
    <recommendedName>
        <fullName evidence="8">Protein kinase domain-containing protein</fullName>
    </recommendedName>
</protein>
<sequence length="694" mass="79077">MATVRGTSNHTYSTDDRLGQGATCSVYKGLSKDGQFRALKITNPMAMRDITREVTALQTLQHENIIHFFGTETELMNKHIVVVMEYCEGGSLQSYLHQPCNMFGLPEPEFLLLLKHLVSGMEHLRSHGFVHRDIKPGNILRQIDEEGKSIFKLSDFGTARPLGDDEYFKSIVGTPDFLHPEIFNVAFGITDTDKSIAFPHNVDLWSLGVTIYCAATGSVPFSPHKHESKPTTMFEMISQKPSGAIGARQKEARGEIQWIFALPNTCHLSRGLKKLLLPMLVALFERDPALGWTFERFFQESKNILEKERITYLSLLPSQPPFDEIFISRSPGFSYNVLKEQLSNQQTEHGMSELHDILHGDISLTDWPQEDEQEFIIPPTDINSPLILLPATVPLSFDGDDNLFRETSITYTASGVILPFLKICAIIILIHRCVVNLKTLQQHLWRLTERQIRELKKEVQAAEKTFYLMTELFDVIRGTANMAEWTNQENSNFKEILQKMSSIERTIEAAKSAFRESPGKHHLDFDGTKCAQLTQRAQEEAQSCIEEMEGLRRTMERAKFTTRHQESYFEALRKKLEGAYKRAQNVWQEQGPHKGALLRLDFLAWYRSHLQLHENVQKCHEDLATVAVLVGQLFKSCVNRASKGMQDTITKRMHKSLLNSEQGSVSREQFADLLTGLQDLTENLEAPEIFSIPH</sequence>
<dbReference type="InterPro" id="IPR051180">
    <property type="entry name" value="IKK"/>
</dbReference>
<keyword evidence="2" id="KW-0963">Cytoplasm</keyword>
<evidence type="ECO:0000256" key="4">
    <source>
        <dbReference type="ARBA" id="ARBA00022679"/>
    </source>
</evidence>